<evidence type="ECO:0000256" key="1">
    <source>
        <dbReference type="ARBA" id="ARBA00001966"/>
    </source>
</evidence>
<dbReference type="InterPro" id="IPR023170">
    <property type="entry name" value="HhH_base_excis_C"/>
</dbReference>
<accession>A0A0F9QDG1</accession>
<sequence>MLITEFYKLYKSYGLSIEMIQQFQEIIHSFYSQYGRDFPFRKNITPYYVLVSEIMLQQTQTSRVSEKFLKFIEKFPDFSTLSIASLDEVLKTWQGLGYNRRALALKKIANIVITDHKGKLPHSIEVLKSFPQIGHNTASSIITFAFNKPTIFIETNIRRVFIYFFFPGKRNITDKQITPIVEKTLDRFKPREWYYALMDYGVMLKKSNPDLNKRSAKYRKQAPFKGSKRQVRGDILKMLISSKILKVSEIEKALKGINKEKLIPILLQLEKEEFIKIKSDTVQIVK</sequence>
<evidence type="ECO:0000256" key="8">
    <source>
        <dbReference type="ARBA" id="ARBA00023204"/>
    </source>
</evidence>
<dbReference type="GO" id="GO:0051536">
    <property type="term" value="F:iron-sulfur cluster binding"/>
    <property type="evidence" value="ECO:0007669"/>
    <property type="project" value="UniProtKB-KW"/>
</dbReference>
<proteinExistence type="inferred from homology"/>
<dbReference type="EMBL" id="LAZR01001696">
    <property type="protein sequence ID" value="KKN40589.1"/>
    <property type="molecule type" value="Genomic_DNA"/>
</dbReference>
<keyword evidence="5" id="KW-0378">Hydrolase</keyword>
<dbReference type="GO" id="GO:0034039">
    <property type="term" value="F:8-oxo-7,8-dihydroguanine DNA N-glycosylase activity"/>
    <property type="evidence" value="ECO:0007669"/>
    <property type="project" value="TreeGrafter"/>
</dbReference>
<keyword evidence="7" id="KW-0411">Iron-sulfur</keyword>
<name>A0A0F9QDG1_9ZZZZ</name>
<dbReference type="GO" id="GO:0006284">
    <property type="term" value="P:base-excision repair"/>
    <property type="evidence" value="ECO:0007669"/>
    <property type="project" value="InterPro"/>
</dbReference>
<organism evidence="11">
    <name type="scientific">marine sediment metagenome</name>
    <dbReference type="NCBI Taxonomy" id="412755"/>
    <lineage>
        <taxon>unclassified sequences</taxon>
        <taxon>metagenomes</taxon>
        <taxon>ecological metagenomes</taxon>
    </lineage>
</organism>
<evidence type="ECO:0000256" key="5">
    <source>
        <dbReference type="ARBA" id="ARBA00022801"/>
    </source>
</evidence>
<keyword evidence="8" id="KW-0234">DNA repair</keyword>
<dbReference type="PANTHER" id="PTHR42944">
    <property type="entry name" value="ADENINE DNA GLYCOSYLASE"/>
    <property type="match status" value="1"/>
</dbReference>
<protein>
    <recommendedName>
        <fullName evidence="10">HhH-GPD domain-containing protein</fullName>
    </recommendedName>
</protein>
<evidence type="ECO:0000256" key="6">
    <source>
        <dbReference type="ARBA" id="ARBA00023004"/>
    </source>
</evidence>
<evidence type="ECO:0000256" key="3">
    <source>
        <dbReference type="ARBA" id="ARBA00022723"/>
    </source>
</evidence>
<evidence type="ECO:0000256" key="7">
    <source>
        <dbReference type="ARBA" id="ARBA00023014"/>
    </source>
</evidence>
<evidence type="ECO:0000256" key="2">
    <source>
        <dbReference type="ARBA" id="ARBA00008343"/>
    </source>
</evidence>
<dbReference type="Pfam" id="PF00730">
    <property type="entry name" value="HhH-GPD"/>
    <property type="match status" value="1"/>
</dbReference>
<keyword evidence="3" id="KW-0479">Metal-binding</keyword>
<dbReference type="InterPro" id="IPR003265">
    <property type="entry name" value="HhH-GPD_domain"/>
</dbReference>
<dbReference type="PANTHER" id="PTHR42944:SF1">
    <property type="entry name" value="ADENINE DNA GLYCOSYLASE"/>
    <property type="match status" value="1"/>
</dbReference>
<evidence type="ECO:0000256" key="4">
    <source>
        <dbReference type="ARBA" id="ARBA00022763"/>
    </source>
</evidence>
<comment type="caution">
    <text evidence="11">The sequence shown here is derived from an EMBL/GenBank/DDBJ whole genome shotgun (WGS) entry which is preliminary data.</text>
</comment>
<dbReference type="SMART" id="SM00478">
    <property type="entry name" value="ENDO3c"/>
    <property type="match status" value="1"/>
</dbReference>
<gene>
    <name evidence="11" type="ORF">LCGC14_0731780</name>
</gene>
<dbReference type="AlphaFoldDB" id="A0A0F9QDG1"/>
<dbReference type="GO" id="GO:0000701">
    <property type="term" value="F:purine-specific mismatch base pair DNA N-glycosylase activity"/>
    <property type="evidence" value="ECO:0007669"/>
    <property type="project" value="TreeGrafter"/>
</dbReference>
<dbReference type="Gene3D" id="1.10.1670.10">
    <property type="entry name" value="Helix-hairpin-Helix base-excision DNA repair enzymes (C-terminal)"/>
    <property type="match status" value="1"/>
</dbReference>
<evidence type="ECO:0000259" key="10">
    <source>
        <dbReference type="SMART" id="SM00478"/>
    </source>
</evidence>
<keyword evidence="9" id="KW-0326">Glycosidase</keyword>
<dbReference type="GO" id="GO:0035485">
    <property type="term" value="F:adenine/guanine mispair binding"/>
    <property type="evidence" value="ECO:0007669"/>
    <property type="project" value="TreeGrafter"/>
</dbReference>
<reference evidence="11" key="1">
    <citation type="journal article" date="2015" name="Nature">
        <title>Complex archaea that bridge the gap between prokaryotes and eukaryotes.</title>
        <authorList>
            <person name="Spang A."/>
            <person name="Saw J.H."/>
            <person name="Jorgensen S.L."/>
            <person name="Zaremba-Niedzwiedzka K."/>
            <person name="Martijn J."/>
            <person name="Lind A.E."/>
            <person name="van Eijk R."/>
            <person name="Schleper C."/>
            <person name="Guy L."/>
            <person name="Ettema T.J."/>
        </authorList>
    </citation>
    <scope>NUCLEOTIDE SEQUENCE</scope>
</reference>
<feature type="domain" description="HhH-GPD" evidence="10">
    <location>
        <begin position="55"/>
        <end position="203"/>
    </location>
</feature>
<dbReference type="CDD" id="cd00056">
    <property type="entry name" value="ENDO3c"/>
    <property type="match status" value="1"/>
</dbReference>
<keyword evidence="4" id="KW-0227">DNA damage</keyword>
<evidence type="ECO:0000313" key="11">
    <source>
        <dbReference type="EMBL" id="KKN40589.1"/>
    </source>
</evidence>
<keyword evidence="6" id="KW-0408">Iron</keyword>
<dbReference type="InterPro" id="IPR011257">
    <property type="entry name" value="DNA_glycosylase"/>
</dbReference>
<evidence type="ECO:0000256" key="9">
    <source>
        <dbReference type="ARBA" id="ARBA00023295"/>
    </source>
</evidence>
<dbReference type="GO" id="GO:0032357">
    <property type="term" value="F:oxidized purine DNA binding"/>
    <property type="evidence" value="ECO:0007669"/>
    <property type="project" value="TreeGrafter"/>
</dbReference>
<comment type="similarity">
    <text evidence="2">Belongs to the Nth/MutY family.</text>
</comment>
<dbReference type="SUPFAM" id="SSF48150">
    <property type="entry name" value="DNA-glycosylase"/>
    <property type="match status" value="1"/>
</dbReference>
<dbReference type="InterPro" id="IPR044298">
    <property type="entry name" value="MIG/MutY"/>
</dbReference>
<dbReference type="GO" id="GO:0046872">
    <property type="term" value="F:metal ion binding"/>
    <property type="evidence" value="ECO:0007669"/>
    <property type="project" value="UniProtKB-KW"/>
</dbReference>
<comment type="cofactor">
    <cofactor evidence="1">
        <name>[4Fe-4S] cluster</name>
        <dbReference type="ChEBI" id="CHEBI:49883"/>
    </cofactor>
</comment>
<dbReference type="Gene3D" id="1.10.340.30">
    <property type="entry name" value="Hypothetical protein, domain 2"/>
    <property type="match status" value="1"/>
</dbReference>
<dbReference type="GO" id="GO:0006298">
    <property type="term" value="P:mismatch repair"/>
    <property type="evidence" value="ECO:0007669"/>
    <property type="project" value="TreeGrafter"/>
</dbReference>